<evidence type="ECO:0000256" key="13">
    <source>
        <dbReference type="SAM" id="Coils"/>
    </source>
</evidence>
<evidence type="ECO:0000256" key="4">
    <source>
        <dbReference type="ARBA" id="ARBA00022553"/>
    </source>
</evidence>
<accession>A0A849I1Z4</accession>
<feature type="domain" description="PAC" evidence="15">
    <location>
        <begin position="362"/>
        <end position="414"/>
    </location>
</feature>
<feature type="domain" description="PAS" evidence="14">
    <location>
        <begin position="289"/>
        <end position="359"/>
    </location>
</feature>
<comment type="catalytic activity">
    <reaction evidence="1">
        <text>ATP + protein L-histidine = ADP + protein N-phospho-L-histidine.</text>
        <dbReference type="EC" id="2.7.13.3"/>
    </reaction>
</comment>
<dbReference type="InterPro" id="IPR036890">
    <property type="entry name" value="HATPase_C_sf"/>
</dbReference>
<dbReference type="InterPro" id="IPR000700">
    <property type="entry name" value="PAS-assoc_C"/>
</dbReference>
<dbReference type="SMART" id="SM00091">
    <property type="entry name" value="PAS"/>
    <property type="match status" value="1"/>
</dbReference>
<evidence type="ECO:0000259" key="14">
    <source>
        <dbReference type="PROSITE" id="PS50112"/>
    </source>
</evidence>
<evidence type="ECO:0000259" key="15">
    <source>
        <dbReference type="PROSITE" id="PS50113"/>
    </source>
</evidence>
<proteinExistence type="predicted"/>
<dbReference type="Gene3D" id="3.30.450.20">
    <property type="entry name" value="PAS domain"/>
    <property type="match status" value="2"/>
</dbReference>
<dbReference type="InterPro" id="IPR013767">
    <property type="entry name" value="PAS_fold"/>
</dbReference>
<protein>
    <recommendedName>
        <fullName evidence="3">Blue-light-activated histidine kinase</fullName>
        <ecNumber evidence="2">2.7.13.3</ecNumber>
    </recommendedName>
</protein>
<keyword evidence="8" id="KW-0677">Repeat</keyword>
<evidence type="ECO:0000256" key="6">
    <source>
        <dbReference type="ARBA" id="ARBA00022643"/>
    </source>
</evidence>
<dbReference type="GO" id="GO:0004673">
    <property type="term" value="F:protein histidine kinase activity"/>
    <property type="evidence" value="ECO:0007669"/>
    <property type="project" value="UniProtKB-EC"/>
</dbReference>
<keyword evidence="4" id="KW-0597">Phosphoprotein</keyword>
<comment type="caution">
    <text evidence="16">The sequence shown here is derived from an EMBL/GenBank/DDBJ whole genome shotgun (WGS) entry which is preliminary data.</text>
</comment>
<dbReference type="EMBL" id="JABEPP010000003">
    <property type="protein sequence ID" value="NNM73392.1"/>
    <property type="molecule type" value="Genomic_DNA"/>
</dbReference>
<evidence type="ECO:0000313" key="17">
    <source>
        <dbReference type="Proteomes" id="UP000564885"/>
    </source>
</evidence>
<dbReference type="Pfam" id="PF00989">
    <property type="entry name" value="PAS"/>
    <property type="match status" value="1"/>
</dbReference>
<keyword evidence="5" id="KW-0285">Flavoprotein</keyword>
<reference evidence="16 17" key="1">
    <citation type="submission" date="2020-04" db="EMBL/GenBank/DDBJ databases">
        <title>Enterovirga sp. isolate from soil.</title>
        <authorList>
            <person name="Chea S."/>
            <person name="Kim D.-U."/>
        </authorList>
    </citation>
    <scope>NUCLEOTIDE SEQUENCE [LARGE SCALE GENOMIC DNA]</scope>
    <source>
        <strain evidence="16 17">DB1703</strain>
    </source>
</reference>
<evidence type="ECO:0000313" key="16">
    <source>
        <dbReference type="EMBL" id="NNM73392.1"/>
    </source>
</evidence>
<keyword evidence="6" id="KW-0288">FMN</keyword>
<keyword evidence="13" id="KW-0175">Coiled coil</keyword>
<dbReference type="Pfam" id="PF07536">
    <property type="entry name" value="HWE_HK"/>
    <property type="match status" value="1"/>
</dbReference>
<dbReference type="InterPro" id="IPR013656">
    <property type="entry name" value="PAS_4"/>
</dbReference>
<organism evidence="16 17">
    <name type="scientific">Enterovirga aerilata</name>
    <dbReference type="NCBI Taxonomy" id="2730920"/>
    <lineage>
        <taxon>Bacteria</taxon>
        <taxon>Pseudomonadati</taxon>
        <taxon>Pseudomonadota</taxon>
        <taxon>Alphaproteobacteria</taxon>
        <taxon>Hyphomicrobiales</taxon>
        <taxon>Methylobacteriaceae</taxon>
        <taxon>Enterovirga</taxon>
    </lineage>
</organism>
<keyword evidence="12" id="KW-0843">Virulence</keyword>
<dbReference type="SUPFAM" id="SSF55781">
    <property type="entry name" value="GAF domain-like"/>
    <property type="match status" value="1"/>
</dbReference>
<evidence type="ECO:0000256" key="10">
    <source>
        <dbReference type="ARBA" id="ARBA00022777"/>
    </source>
</evidence>
<dbReference type="PANTHER" id="PTHR41523:SF7">
    <property type="entry name" value="HISTIDINE KINASE"/>
    <property type="match status" value="1"/>
</dbReference>
<dbReference type="SMART" id="SM00065">
    <property type="entry name" value="GAF"/>
    <property type="match status" value="1"/>
</dbReference>
<dbReference type="PANTHER" id="PTHR41523">
    <property type="entry name" value="TWO-COMPONENT SYSTEM SENSOR PROTEIN"/>
    <property type="match status" value="1"/>
</dbReference>
<dbReference type="CDD" id="cd00130">
    <property type="entry name" value="PAS"/>
    <property type="match status" value="1"/>
</dbReference>
<dbReference type="Pfam" id="PF08448">
    <property type="entry name" value="PAS_4"/>
    <property type="match status" value="1"/>
</dbReference>
<name>A0A849I1Z4_9HYPH</name>
<evidence type="ECO:0000256" key="12">
    <source>
        <dbReference type="ARBA" id="ARBA00023026"/>
    </source>
</evidence>
<evidence type="ECO:0000256" key="7">
    <source>
        <dbReference type="ARBA" id="ARBA00022679"/>
    </source>
</evidence>
<dbReference type="GO" id="GO:0006355">
    <property type="term" value="P:regulation of DNA-templated transcription"/>
    <property type="evidence" value="ECO:0007669"/>
    <property type="project" value="InterPro"/>
</dbReference>
<evidence type="ECO:0000256" key="8">
    <source>
        <dbReference type="ARBA" id="ARBA00022737"/>
    </source>
</evidence>
<dbReference type="InterPro" id="IPR029016">
    <property type="entry name" value="GAF-like_dom_sf"/>
</dbReference>
<dbReference type="Gene3D" id="3.30.565.10">
    <property type="entry name" value="Histidine kinase-like ATPase, C-terminal domain"/>
    <property type="match status" value="1"/>
</dbReference>
<evidence type="ECO:0000256" key="3">
    <source>
        <dbReference type="ARBA" id="ARBA00021740"/>
    </source>
</evidence>
<dbReference type="InterPro" id="IPR000014">
    <property type="entry name" value="PAS"/>
</dbReference>
<dbReference type="InterPro" id="IPR003018">
    <property type="entry name" value="GAF"/>
</dbReference>
<dbReference type="PROSITE" id="PS50112">
    <property type="entry name" value="PAS"/>
    <property type="match status" value="1"/>
</dbReference>
<evidence type="ECO:0000256" key="9">
    <source>
        <dbReference type="ARBA" id="ARBA00022741"/>
    </source>
</evidence>
<dbReference type="NCBIfam" id="TIGR00229">
    <property type="entry name" value="sensory_box"/>
    <property type="match status" value="1"/>
</dbReference>
<dbReference type="PROSITE" id="PS50113">
    <property type="entry name" value="PAC"/>
    <property type="match status" value="1"/>
</dbReference>
<keyword evidence="17" id="KW-1185">Reference proteome</keyword>
<dbReference type="GO" id="GO:0005524">
    <property type="term" value="F:ATP binding"/>
    <property type="evidence" value="ECO:0007669"/>
    <property type="project" value="UniProtKB-KW"/>
</dbReference>
<dbReference type="RefSeq" id="WP_171218846.1">
    <property type="nucleotide sequence ID" value="NZ_JABEPP010000003.1"/>
</dbReference>
<keyword evidence="11" id="KW-0067">ATP-binding</keyword>
<evidence type="ECO:0000256" key="1">
    <source>
        <dbReference type="ARBA" id="ARBA00000085"/>
    </source>
</evidence>
<evidence type="ECO:0000256" key="11">
    <source>
        <dbReference type="ARBA" id="ARBA00022840"/>
    </source>
</evidence>
<feature type="coiled-coil region" evidence="13">
    <location>
        <begin position="434"/>
        <end position="468"/>
    </location>
</feature>
<dbReference type="AlphaFoldDB" id="A0A849I1Z4"/>
<evidence type="ECO:0000256" key="5">
    <source>
        <dbReference type="ARBA" id="ARBA00022630"/>
    </source>
</evidence>
<keyword evidence="10" id="KW-0418">Kinase</keyword>
<dbReference type="InterPro" id="IPR011102">
    <property type="entry name" value="Sig_transdc_His_kinase_HWE"/>
</dbReference>
<keyword evidence="7" id="KW-0808">Transferase</keyword>
<evidence type="ECO:0000256" key="2">
    <source>
        <dbReference type="ARBA" id="ARBA00012438"/>
    </source>
</evidence>
<dbReference type="EC" id="2.7.13.3" evidence="2"/>
<dbReference type="Gene3D" id="3.30.450.40">
    <property type="match status" value="1"/>
</dbReference>
<keyword evidence="9" id="KW-0547">Nucleotide-binding</keyword>
<dbReference type="SMART" id="SM00911">
    <property type="entry name" value="HWE_HK"/>
    <property type="match status" value="1"/>
</dbReference>
<dbReference type="Pfam" id="PF01590">
    <property type="entry name" value="GAF"/>
    <property type="match status" value="1"/>
</dbReference>
<dbReference type="SUPFAM" id="SSF55785">
    <property type="entry name" value="PYP-like sensor domain (PAS domain)"/>
    <property type="match status" value="2"/>
</dbReference>
<sequence length="605" mass="66924">MASSRFPMFVAWGPDLAFLYNEAYAPILGAKHPGAMGRPFREVWPEIWDDLWPLIDTALQGRATWSEDLPLVMHRNGYPEQTFYTFSYSPVRDDSGRVAGMFCACTETTNEVLAERRATFRLALDDALRVITDPVAITEAAAEALGRELRAARVGYAEIVAGGEIVSVARDWVGSPEVPSLAGEARLREAFGPTLTGELRAGRTVVVEDCTSDPRCAGEISAQSWAGTGCRSLLVVPLLRDGELAALLYLHEPAPRRWAQFDVQVAEDVAHRTWDAVVRARAETALRESEARFRHMADSAPALIWMTDERGRVIFANLHFDHVFGRPNSDMHGQGWMDVVEPSRLESFRAVMREAFASRGPFRAEVRVFDRDGKVRWLRCEGVPRRSDSQAFLGYTGCAVDITDVKRAEEHQTLLIHELNHRVKNTLATVQSVATQTLRNAATAEAAREALESRLIALSKAHDVLTRENWDGANLQEIVAQALEPYGEHGAGRLRYRGPEVRLQPRTALAVAMALQELATNAVKYGALSGPEGEIGVEWSVSNAQPARLRLSWVERGGPEVRPPARRGFGSRLIERSLAQELEGEVSMEFRPSGLVCTIDAPLPA</sequence>
<gene>
    <name evidence="16" type="ORF">HJG44_13465</name>
</gene>
<dbReference type="InterPro" id="IPR035965">
    <property type="entry name" value="PAS-like_dom_sf"/>
</dbReference>
<dbReference type="Proteomes" id="UP000564885">
    <property type="component" value="Unassembled WGS sequence"/>
</dbReference>